<accession>A0AA40F199</accession>
<feature type="transmembrane region" description="Helical" evidence="9">
    <location>
        <begin position="123"/>
        <end position="141"/>
    </location>
</feature>
<evidence type="ECO:0000256" key="10">
    <source>
        <dbReference type="SAM" id="MobiDB-lite"/>
    </source>
</evidence>
<keyword evidence="6 9" id="KW-1133">Transmembrane helix</keyword>
<evidence type="ECO:0000256" key="1">
    <source>
        <dbReference type="ARBA" id="ARBA00004448"/>
    </source>
</evidence>
<evidence type="ECO:0000256" key="5">
    <source>
        <dbReference type="ARBA" id="ARBA00022792"/>
    </source>
</evidence>
<proteinExistence type="inferred from homology"/>
<dbReference type="GO" id="GO:0005743">
    <property type="term" value="C:mitochondrial inner membrane"/>
    <property type="evidence" value="ECO:0007669"/>
    <property type="project" value="UniProtKB-SubCell"/>
</dbReference>
<name>A0AA40F199_9PEZI</name>
<keyword evidence="4 9" id="KW-0812">Transmembrane</keyword>
<keyword evidence="12" id="KW-1185">Reference proteome</keyword>
<dbReference type="EMBL" id="JAUKUD010000003">
    <property type="protein sequence ID" value="KAK0749313.1"/>
    <property type="molecule type" value="Genomic_DNA"/>
</dbReference>
<comment type="similarity">
    <text evidence="2 9">Belongs to the mitochondrial pyruvate carrier (MPC) (TC 2.A.105) family.</text>
</comment>
<comment type="function">
    <text evidence="9">Mediates the uptake of pyruvate into mitochondria.</text>
</comment>
<dbReference type="Proteomes" id="UP001172155">
    <property type="component" value="Unassembled WGS sequence"/>
</dbReference>
<evidence type="ECO:0000313" key="12">
    <source>
        <dbReference type="Proteomes" id="UP001172155"/>
    </source>
</evidence>
<evidence type="ECO:0000256" key="9">
    <source>
        <dbReference type="RuleBase" id="RU363100"/>
    </source>
</evidence>
<evidence type="ECO:0000256" key="6">
    <source>
        <dbReference type="ARBA" id="ARBA00022989"/>
    </source>
</evidence>
<evidence type="ECO:0000256" key="4">
    <source>
        <dbReference type="ARBA" id="ARBA00022692"/>
    </source>
</evidence>
<comment type="subcellular location">
    <subcellularLocation>
        <location evidence="1 9">Mitochondrion inner membrane</location>
        <topology evidence="1 9">Multi-pass membrane protein</topology>
    </subcellularLocation>
</comment>
<comment type="caution">
    <text evidence="11">The sequence shown here is derived from an EMBL/GenBank/DDBJ whole genome shotgun (WGS) entry which is preliminary data.</text>
</comment>
<sequence length="174" mass="18878">MATPSSTLFRASRPAFRSQFFTPAFRRSAGRRWQSSDAGTGTGGAGGTSGAPNESWFQKAWNSPIGVKTVHFWAPVMKWGLVLAGISDFARPASSLSLTQNGALTATGIIWTRWCLIIKPKNYLLAAVNFFLGLVGVVQVSRIMMWRNSQKELEAQAKGEVVDAKEAVKEAVKA</sequence>
<organism evidence="11 12">
    <name type="scientific">Schizothecium vesticola</name>
    <dbReference type="NCBI Taxonomy" id="314040"/>
    <lineage>
        <taxon>Eukaryota</taxon>
        <taxon>Fungi</taxon>
        <taxon>Dikarya</taxon>
        <taxon>Ascomycota</taxon>
        <taxon>Pezizomycotina</taxon>
        <taxon>Sordariomycetes</taxon>
        <taxon>Sordariomycetidae</taxon>
        <taxon>Sordariales</taxon>
        <taxon>Schizotheciaceae</taxon>
        <taxon>Schizothecium</taxon>
    </lineage>
</organism>
<comment type="caution">
    <text evidence="9">Lacks conserved residue(s) required for the propagation of feature annotation.</text>
</comment>
<keyword evidence="3 9" id="KW-0813">Transport</keyword>
<keyword evidence="7 9" id="KW-0496">Mitochondrion</keyword>
<dbReference type="AlphaFoldDB" id="A0AA40F199"/>
<dbReference type="Pfam" id="PF03650">
    <property type="entry name" value="MPC"/>
    <property type="match status" value="1"/>
</dbReference>
<evidence type="ECO:0000256" key="2">
    <source>
        <dbReference type="ARBA" id="ARBA00006416"/>
    </source>
</evidence>
<gene>
    <name evidence="11" type="ORF">B0T18DRAFT_321050</name>
</gene>
<evidence type="ECO:0000256" key="8">
    <source>
        <dbReference type="ARBA" id="ARBA00023136"/>
    </source>
</evidence>
<evidence type="ECO:0000256" key="3">
    <source>
        <dbReference type="ARBA" id="ARBA00022448"/>
    </source>
</evidence>
<dbReference type="InterPro" id="IPR005336">
    <property type="entry name" value="MPC"/>
</dbReference>
<evidence type="ECO:0000256" key="7">
    <source>
        <dbReference type="ARBA" id="ARBA00023128"/>
    </source>
</evidence>
<evidence type="ECO:0000313" key="11">
    <source>
        <dbReference type="EMBL" id="KAK0749313.1"/>
    </source>
</evidence>
<keyword evidence="5 9" id="KW-0999">Mitochondrion inner membrane</keyword>
<feature type="region of interest" description="Disordered" evidence="10">
    <location>
        <begin position="27"/>
        <end position="50"/>
    </location>
</feature>
<protein>
    <recommendedName>
        <fullName evidence="9">Mitochondrial pyruvate carrier</fullName>
    </recommendedName>
</protein>
<dbReference type="PANTHER" id="PTHR14154">
    <property type="entry name" value="UPF0041 BRAIN PROTEIN 44-RELATED"/>
    <property type="match status" value="1"/>
</dbReference>
<keyword evidence="8 9" id="KW-0472">Membrane</keyword>
<dbReference type="GO" id="GO:0006850">
    <property type="term" value="P:pyruvate import into mitochondria"/>
    <property type="evidence" value="ECO:0007669"/>
    <property type="project" value="InterPro"/>
</dbReference>
<feature type="compositionally biased region" description="Gly residues" evidence="10">
    <location>
        <begin position="40"/>
        <end position="49"/>
    </location>
</feature>
<reference evidence="11" key="1">
    <citation type="submission" date="2023-06" db="EMBL/GenBank/DDBJ databases">
        <title>Genome-scale phylogeny and comparative genomics of the fungal order Sordariales.</title>
        <authorList>
            <consortium name="Lawrence Berkeley National Laboratory"/>
            <person name="Hensen N."/>
            <person name="Bonometti L."/>
            <person name="Westerberg I."/>
            <person name="Brannstrom I.O."/>
            <person name="Guillou S."/>
            <person name="Cros-Aarteil S."/>
            <person name="Calhoun S."/>
            <person name="Haridas S."/>
            <person name="Kuo A."/>
            <person name="Mondo S."/>
            <person name="Pangilinan J."/>
            <person name="Riley R."/>
            <person name="LaButti K."/>
            <person name="Andreopoulos B."/>
            <person name="Lipzen A."/>
            <person name="Chen C."/>
            <person name="Yanf M."/>
            <person name="Daum C."/>
            <person name="Ng V."/>
            <person name="Clum A."/>
            <person name="Steindorff A."/>
            <person name="Ohm R."/>
            <person name="Martin F."/>
            <person name="Silar P."/>
            <person name="Natvig D."/>
            <person name="Lalanne C."/>
            <person name="Gautier V."/>
            <person name="Ament-velasquez S.L."/>
            <person name="Kruys A."/>
            <person name="Hutchinson M.I."/>
            <person name="Powell A.J."/>
            <person name="Barry K."/>
            <person name="Miller A.N."/>
            <person name="Grigoriev I.V."/>
            <person name="Debuchy R."/>
            <person name="Gladieux P."/>
            <person name="Thoren M.H."/>
            <person name="Johannesson H."/>
        </authorList>
    </citation>
    <scope>NUCLEOTIDE SEQUENCE</scope>
    <source>
        <strain evidence="11">SMH3187-1</strain>
    </source>
</reference>